<dbReference type="InterPro" id="IPR004244">
    <property type="entry name" value="Transposase_22"/>
</dbReference>
<keyword evidence="3" id="KW-1185">Reference proteome</keyword>
<evidence type="ECO:0000313" key="2">
    <source>
        <dbReference type="EMBL" id="ROL52293.1"/>
    </source>
</evidence>
<dbReference type="AlphaFoldDB" id="A0A3N0Z226"/>
<comment type="caution">
    <text evidence="2">The sequence shown here is derived from an EMBL/GenBank/DDBJ whole genome shotgun (WGS) entry which is preliminary data.</text>
</comment>
<dbReference type="SUPFAM" id="SSF57997">
    <property type="entry name" value="Tropomyosin"/>
    <property type="match status" value="1"/>
</dbReference>
<protein>
    <submittedName>
        <fullName evidence="2">LINE-1 type transposase domain-containing protein 1</fullName>
    </submittedName>
</protein>
<dbReference type="FunFam" id="3.30.70.1820:FF:000004">
    <property type="entry name" value="Uncharacterized protein"/>
    <property type="match status" value="1"/>
</dbReference>
<evidence type="ECO:0000256" key="1">
    <source>
        <dbReference type="SAM" id="Coils"/>
    </source>
</evidence>
<dbReference type="EMBL" id="RJVU01016772">
    <property type="protein sequence ID" value="ROL52293.1"/>
    <property type="molecule type" value="Genomic_DNA"/>
</dbReference>
<name>A0A3N0Z226_ANAGA</name>
<dbReference type="Proteomes" id="UP000281406">
    <property type="component" value="Unassembled WGS sequence"/>
</dbReference>
<gene>
    <name evidence="2" type="ORF">DPX16_1909</name>
</gene>
<dbReference type="OrthoDB" id="10059413at2759"/>
<keyword evidence="1" id="KW-0175">Coiled coil</keyword>
<organism evidence="2 3">
    <name type="scientific">Anabarilius grahami</name>
    <name type="common">Kanglang fish</name>
    <name type="synonym">Barilius grahami</name>
    <dbReference type="NCBI Taxonomy" id="495550"/>
    <lineage>
        <taxon>Eukaryota</taxon>
        <taxon>Metazoa</taxon>
        <taxon>Chordata</taxon>
        <taxon>Craniata</taxon>
        <taxon>Vertebrata</taxon>
        <taxon>Euteleostomi</taxon>
        <taxon>Actinopterygii</taxon>
        <taxon>Neopterygii</taxon>
        <taxon>Teleostei</taxon>
        <taxon>Ostariophysi</taxon>
        <taxon>Cypriniformes</taxon>
        <taxon>Xenocyprididae</taxon>
        <taxon>Xenocypridinae</taxon>
        <taxon>Xenocypridinae incertae sedis</taxon>
        <taxon>Anabarilius</taxon>
    </lineage>
</organism>
<dbReference type="PANTHER" id="PTHR11505">
    <property type="entry name" value="L1 TRANSPOSABLE ELEMENT-RELATED"/>
    <property type="match status" value="1"/>
</dbReference>
<accession>A0A3N0Z226</accession>
<evidence type="ECO:0000313" key="3">
    <source>
        <dbReference type="Proteomes" id="UP000281406"/>
    </source>
</evidence>
<reference evidence="2 3" key="1">
    <citation type="submission" date="2018-10" db="EMBL/GenBank/DDBJ databases">
        <title>Genome assembly for a Yunnan-Guizhou Plateau 3E fish, Anabarilius grahami (Regan), and its evolutionary and genetic applications.</title>
        <authorList>
            <person name="Jiang W."/>
        </authorList>
    </citation>
    <scope>NUCLEOTIDE SEQUENCE [LARGE SCALE GENOMIC DNA]</scope>
    <source>
        <strain evidence="2">AG-KIZ</strain>
        <tissue evidence="2">Muscle</tissue>
    </source>
</reference>
<feature type="coiled-coil region" evidence="1">
    <location>
        <begin position="59"/>
        <end position="114"/>
    </location>
</feature>
<dbReference type="Gene3D" id="3.30.70.1820">
    <property type="entry name" value="L1 transposable element, RRM domain"/>
    <property type="match status" value="1"/>
</dbReference>
<sequence>MPRKKTPIANSSDEADERADIANANASSCMSPLSDAVAEITANISKIIDEKMDPISQLLQLHRSELDEHNKRITEAETRISTLEDVVTPIKAKLQSLEKLVHDMGERAEDLENRGRRKNIRIVGLPEGVEGDNPTRFFESWLPKALSIASKAGRIKLERAHRSLAPKPSPTQRPRPILVRFHNFQDKQQVLNAARELGINGSPLKFGDSTVMFFQDFSASVLRKRKMFDEVKKRQKAIGAEYRQIYPALLKVNFRGSVKVFHELAAVESFINSLDAEPFGNI</sequence>
<proteinExistence type="predicted"/>